<organism evidence="3">
    <name type="scientific">marine sediment metagenome</name>
    <dbReference type="NCBI Taxonomy" id="412755"/>
    <lineage>
        <taxon>unclassified sequences</taxon>
        <taxon>metagenomes</taxon>
        <taxon>ecological metagenomes</taxon>
    </lineage>
</organism>
<evidence type="ECO:0000256" key="2">
    <source>
        <dbReference type="ARBA" id="ARBA00047942"/>
    </source>
</evidence>
<dbReference type="EMBL" id="BARS01043987">
    <property type="protein sequence ID" value="GAG31259.1"/>
    <property type="molecule type" value="Genomic_DNA"/>
</dbReference>
<dbReference type="InterPro" id="IPR029063">
    <property type="entry name" value="SAM-dependent_MTases_sf"/>
</dbReference>
<evidence type="ECO:0000313" key="3">
    <source>
        <dbReference type="EMBL" id="GAG31259.1"/>
    </source>
</evidence>
<proteinExistence type="predicted"/>
<comment type="caution">
    <text evidence="3">The sequence shown here is derived from an EMBL/GenBank/DDBJ whole genome shotgun (WGS) entry which is preliminary data.</text>
</comment>
<comment type="catalytic activity">
    <reaction evidence="2">
        <text>a 2'-deoxyadenosine in DNA + S-adenosyl-L-methionine = an N(6)-methyl-2'-deoxyadenosine in DNA + S-adenosyl-L-homocysteine + H(+)</text>
        <dbReference type="Rhea" id="RHEA:15197"/>
        <dbReference type="Rhea" id="RHEA-COMP:12418"/>
        <dbReference type="Rhea" id="RHEA-COMP:12419"/>
        <dbReference type="ChEBI" id="CHEBI:15378"/>
        <dbReference type="ChEBI" id="CHEBI:57856"/>
        <dbReference type="ChEBI" id="CHEBI:59789"/>
        <dbReference type="ChEBI" id="CHEBI:90615"/>
        <dbReference type="ChEBI" id="CHEBI:90616"/>
        <dbReference type="EC" id="2.1.1.72"/>
    </reaction>
</comment>
<gene>
    <name evidence="3" type="ORF">S01H1_66517</name>
</gene>
<dbReference type="SUPFAM" id="SSF53335">
    <property type="entry name" value="S-adenosyl-L-methionine-dependent methyltransferases"/>
    <property type="match status" value="1"/>
</dbReference>
<protein>
    <recommendedName>
        <fullName evidence="1">site-specific DNA-methyltransferase (adenine-specific)</fullName>
        <ecNumber evidence="1">2.1.1.72</ecNumber>
    </recommendedName>
</protein>
<dbReference type="Gene3D" id="1.10.1020.10">
    <property type="entry name" value="Adenine-specific Methyltransferase, Domain 2"/>
    <property type="match status" value="1"/>
</dbReference>
<dbReference type="AlphaFoldDB" id="X0WJU7"/>
<sequence length="182" mass="20509">MDLAGLSVAEIQLALRDVLNVGQESKAYLNGKRVNGDAIARLGDRLEFMRSSGRKGYFSYFGSKSKIVKYYSPPTRDPIIEPFAGSARYALRYWDHDVWVNDSYPAVFNMWNYLQQATPSDINSLPDLKKGDKIPKSLSPEEQLLMGFAIGRGNAYPRKTTTGWGEVEIPRMKKRALDALPK</sequence>
<accession>X0WJU7</accession>
<dbReference type="EC" id="2.1.1.72" evidence="1"/>
<feature type="non-terminal residue" evidence="3">
    <location>
        <position position="182"/>
    </location>
</feature>
<dbReference type="GO" id="GO:0009007">
    <property type="term" value="F:site-specific DNA-methyltransferase (adenine-specific) activity"/>
    <property type="evidence" value="ECO:0007669"/>
    <property type="project" value="InterPro"/>
</dbReference>
<dbReference type="InterPro" id="IPR023095">
    <property type="entry name" value="Ade_MeTrfase_dom_2"/>
</dbReference>
<name>X0WJU7_9ZZZZ</name>
<dbReference type="Gene3D" id="3.40.50.150">
    <property type="entry name" value="Vaccinia Virus protein VP39"/>
    <property type="match status" value="1"/>
</dbReference>
<evidence type="ECO:0000256" key="1">
    <source>
        <dbReference type="ARBA" id="ARBA00011900"/>
    </source>
</evidence>
<reference evidence="3" key="1">
    <citation type="journal article" date="2014" name="Front. Microbiol.">
        <title>High frequency of phylogenetically diverse reductive dehalogenase-homologous genes in deep subseafloor sedimentary metagenomes.</title>
        <authorList>
            <person name="Kawai M."/>
            <person name="Futagami T."/>
            <person name="Toyoda A."/>
            <person name="Takaki Y."/>
            <person name="Nishi S."/>
            <person name="Hori S."/>
            <person name="Arai W."/>
            <person name="Tsubouchi T."/>
            <person name="Morono Y."/>
            <person name="Uchiyama I."/>
            <person name="Ito T."/>
            <person name="Fujiyama A."/>
            <person name="Inagaki F."/>
            <person name="Takami H."/>
        </authorList>
    </citation>
    <scope>NUCLEOTIDE SEQUENCE</scope>
    <source>
        <strain evidence="3">Expedition CK06-06</strain>
    </source>
</reference>